<dbReference type="Pfam" id="PF25963">
    <property type="entry name" value="Beta-barrel_AAEA"/>
    <property type="match status" value="1"/>
</dbReference>
<feature type="domain" description="p-hydroxybenzoic acid efflux pump subunit AaeA-like beta-barrel" evidence="4">
    <location>
        <begin position="276"/>
        <end position="368"/>
    </location>
</feature>
<dbReference type="GO" id="GO:0019898">
    <property type="term" value="C:extrinsic component of membrane"/>
    <property type="evidence" value="ECO:0007669"/>
    <property type="project" value="InterPro"/>
</dbReference>
<reference evidence="6" key="1">
    <citation type="submission" date="2016-11" db="EMBL/GenBank/DDBJ databases">
        <authorList>
            <person name="Varghese N."/>
            <person name="Submissions S."/>
        </authorList>
    </citation>
    <scope>NUCLEOTIDE SEQUENCE [LARGE SCALE GENOMIC DNA]</scope>
    <source>
        <strain evidence="6">DSM 29326</strain>
    </source>
</reference>
<dbReference type="EMBL" id="FQUE01000001">
    <property type="protein sequence ID" value="SHE33994.1"/>
    <property type="molecule type" value="Genomic_DNA"/>
</dbReference>
<keyword evidence="1" id="KW-0175">Coiled coil</keyword>
<keyword evidence="3" id="KW-0472">Membrane</keyword>
<evidence type="ECO:0000256" key="3">
    <source>
        <dbReference type="SAM" id="Phobius"/>
    </source>
</evidence>
<dbReference type="InterPro" id="IPR030190">
    <property type="entry name" value="MacA_alpha-hairpin_sf"/>
</dbReference>
<dbReference type="InterPro" id="IPR050739">
    <property type="entry name" value="MFP"/>
</dbReference>
<keyword evidence="3" id="KW-1133">Transmembrane helix</keyword>
<evidence type="ECO:0000259" key="4">
    <source>
        <dbReference type="Pfam" id="PF25963"/>
    </source>
</evidence>
<organism evidence="5 6">
    <name type="scientific">Loktanella atrilutea</name>
    <dbReference type="NCBI Taxonomy" id="366533"/>
    <lineage>
        <taxon>Bacteria</taxon>
        <taxon>Pseudomonadati</taxon>
        <taxon>Pseudomonadota</taxon>
        <taxon>Alphaproteobacteria</taxon>
        <taxon>Rhodobacterales</taxon>
        <taxon>Roseobacteraceae</taxon>
        <taxon>Loktanella</taxon>
    </lineage>
</organism>
<dbReference type="PANTHER" id="PTHR30386:SF24">
    <property type="entry name" value="MULTIDRUG RESISTANCE EFFLUX PUMP"/>
    <property type="match status" value="1"/>
</dbReference>
<feature type="coiled-coil region" evidence="1">
    <location>
        <begin position="188"/>
        <end position="236"/>
    </location>
</feature>
<dbReference type="GO" id="GO:1990195">
    <property type="term" value="C:macrolide transmembrane transporter complex"/>
    <property type="evidence" value="ECO:0007669"/>
    <property type="project" value="InterPro"/>
</dbReference>
<protein>
    <submittedName>
        <fullName evidence="5">Membrane fusion protein, multidrug efflux system</fullName>
    </submittedName>
</protein>
<proteinExistence type="predicted"/>
<dbReference type="SUPFAM" id="SSF111369">
    <property type="entry name" value="HlyD-like secretion proteins"/>
    <property type="match status" value="2"/>
</dbReference>
<feature type="compositionally biased region" description="Low complexity" evidence="2">
    <location>
        <begin position="10"/>
        <end position="27"/>
    </location>
</feature>
<evidence type="ECO:0000256" key="2">
    <source>
        <dbReference type="SAM" id="MobiDB-lite"/>
    </source>
</evidence>
<sequence>MARHDRTLSPAAVPDAATTPPLAAPEKPAGRSRKKIVLMIVALAVIGGLAYVGQGWWTTGRFMVDTDDAYVTADITLISSRVQGYVAAVEAVENQTVKAGDVLVRLDDGDYAIALDVAKSRVATADDTLARIDAQIDAAEAGVAQARAMRDVAGAQLRTATTTAERTEKLSRDNVASQAQLDTATEGLDTATASIANADAAIAAAEAQVAVLQAQRAEAEGTTRELELAVDQAARNLDLTVLRAPADGTLANLTLEVGDLVAPGARLAALVPTQKLYIEANFKETQMPGIHPGATVHITFDALPDVEYEGTVDSFAPATGSVFSLLPADNATGNFTKVVQRVPVRIAIPADALDTGLLRAGLSAVVEIDSRTGNGAVMAAK</sequence>
<name>A0A1M4SNY4_LOKAT</name>
<dbReference type="Gene3D" id="2.40.50.100">
    <property type="match status" value="1"/>
</dbReference>
<dbReference type="AlphaFoldDB" id="A0A1M4SNY4"/>
<accession>A0A1M4SNY4</accession>
<dbReference type="Proteomes" id="UP000183987">
    <property type="component" value="Unassembled WGS sequence"/>
</dbReference>
<keyword evidence="6" id="KW-1185">Reference proteome</keyword>
<dbReference type="GO" id="GO:1990961">
    <property type="term" value="P:xenobiotic detoxification by transmembrane export across the plasma membrane"/>
    <property type="evidence" value="ECO:0007669"/>
    <property type="project" value="InterPro"/>
</dbReference>
<evidence type="ECO:0000313" key="6">
    <source>
        <dbReference type="Proteomes" id="UP000183987"/>
    </source>
</evidence>
<feature type="transmembrane region" description="Helical" evidence="3">
    <location>
        <begin position="36"/>
        <end position="57"/>
    </location>
</feature>
<dbReference type="Gene3D" id="6.10.140.1990">
    <property type="match status" value="1"/>
</dbReference>
<dbReference type="RefSeq" id="WP_072855251.1">
    <property type="nucleotide sequence ID" value="NZ_FQUE01000001.1"/>
</dbReference>
<dbReference type="InterPro" id="IPR058634">
    <property type="entry name" value="AaeA-lik-b-barrel"/>
</dbReference>
<dbReference type="PANTHER" id="PTHR30386">
    <property type="entry name" value="MEMBRANE FUSION SUBUNIT OF EMRAB-TOLC MULTIDRUG EFFLUX PUMP"/>
    <property type="match status" value="1"/>
</dbReference>
<evidence type="ECO:0000256" key="1">
    <source>
        <dbReference type="SAM" id="Coils"/>
    </source>
</evidence>
<dbReference type="OrthoDB" id="9811754at2"/>
<dbReference type="STRING" id="366533.SAMN05444339_10192"/>
<feature type="region of interest" description="Disordered" evidence="2">
    <location>
        <begin position="1"/>
        <end position="28"/>
    </location>
</feature>
<gene>
    <name evidence="5" type="ORF">SAMN05444339_10192</name>
</gene>
<keyword evidence="3" id="KW-0812">Transmembrane</keyword>
<evidence type="ECO:0000313" key="5">
    <source>
        <dbReference type="EMBL" id="SHE33994.1"/>
    </source>
</evidence>
<dbReference type="Gene3D" id="2.40.30.170">
    <property type="match status" value="1"/>
</dbReference>